<keyword evidence="2" id="KW-0732">Signal</keyword>
<sequence length="424" mass="46461">MMKKRVCTAIGSVLVFAIFFSGCSNGTDNENQNHENHENMDHEDTNQKKEGSADMSMMDQKANQNGDQNRLTMDTKNITRVGQDDPVKVAVETSQIIWPASHKGNQPGTVLLGMTNDWKTTLPAVTLVHHPNDGPLLYAEKNSIPEETMNELKRLNPKGSKMNQEIQVILIGDFSDNVRTQLKDEGLKVDTVEGENPADTSAKLDAYYAKVSGNLPQSVIVGSMNTPEYTLPAANWIAHMPEPLLYVGKNNIPTETIDALQKRENKANIYILGPKSAVSASVEKELGQYGEVTRISGKTPEANAIAFAKYKDKSTKFGWGVTDPGHGLTFNRTDNVDAAIASAPFSHMGKHAPMLLLDKEALSEPIHQYLMSLQPTFEDDPTVGPYNHAYVIGSEKTIPFTTQGMIDQMLEITPEDGGGHGGHE</sequence>
<comment type="caution">
    <text evidence="3">The sequence shown here is derived from an EMBL/GenBank/DDBJ whole genome shotgun (WGS) entry which is preliminary data.</text>
</comment>
<evidence type="ECO:0008006" key="5">
    <source>
        <dbReference type="Google" id="ProtNLM"/>
    </source>
</evidence>
<dbReference type="Proteomes" id="UP000241639">
    <property type="component" value="Unassembled WGS sequence"/>
</dbReference>
<evidence type="ECO:0000256" key="1">
    <source>
        <dbReference type="SAM" id="MobiDB-lite"/>
    </source>
</evidence>
<evidence type="ECO:0000313" key="4">
    <source>
        <dbReference type="Proteomes" id="UP000241639"/>
    </source>
</evidence>
<reference evidence="3 4" key="1">
    <citation type="submission" date="2018-04" db="EMBL/GenBank/DDBJ databases">
        <title>Genomic Encyclopedia of Archaeal and Bacterial Type Strains, Phase II (KMG-II): from individual species to whole genera.</title>
        <authorList>
            <person name="Goeker M."/>
        </authorList>
    </citation>
    <scope>NUCLEOTIDE SEQUENCE [LARGE SCALE GENOMIC DNA]</scope>
    <source>
        <strain evidence="3 4">DSM 45169</strain>
    </source>
</reference>
<dbReference type="PROSITE" id="PS51257">
    <property type="entry name" value="PROKAR_LIPOPROTEIN"/>
    <property type="match status" value="1"/>
</dbReference>
<protein>
    <recommendedName>
        <fullName evidence="5">ArsR family transcriptional regulator</fullName>
    </recommendedName>
</protein>
<name>A0A2T4Z9P9_9BACL</name>
<gene>
    <name evidence="3" type="ORF">C8J48_1203</name>
</gene>
<feature type="region of interest" description="Disordered" evidence="1">
    <location>
        <begin position="29"/>
        <end position="53"/>
    </location>
</feature>
<evidence type="ECO:0000256" key="2">
    <source>
        <dbReference type="SAM" id="SignalP"/>
    </source>
</evidence>
<organism evidence="3 4">
    <name type="scientific">Desmospora activa DSM 45169</name>
    <dbReference type="NCBI Taxonomy" id="1121389"/>
    <lineage>
        <taxon>Bacteria</taxon>
        <taxon>Bacillati</taxon>
        <taxon>Bacillota</taxon>
        <taxon>Bacilli</taxon>
        <taxon>Bacillales</taxon>
        <taxon>Thermoactinomycetaceae</taxon>
        <taxon>Desmospora</taxon>
    </lineage>
</organism>
<feature type="compositionally biased region" description="Basic and acidic residues" evidence="1">
    <location>
        <begin position="31"/>
        <end position="52"/>
    </location>
</feature>
<evidence type="ECO:0000313" key="3">
    <source>
        <dbReference type="EMBL" id="PTM58618.1"/>
    </source>
</evidence>
<dbReference type="RefSeq" id="WP_107725400.1">
    <property type="nucleotide sequence ID" value="NZ_PZZP01000001.1"/>
</dbReference>
<feature type="chain" id="PRO_5015725440" description="ArsR family transcriptional regulator" evidence="2">
    <location>
        <begin position="27"/>
        <end position="424"/>
    </location>
</feature>
<dbReference type="EMBL" id="PZZP01000001">
    <property type="protein sequence ID" value="PTM58618.1"/>
    <property type="molecule type" value="Genomic_DNA"/>
</dbReference>
<keyword evidence="4" id="KW-1185">Reference proteome</keyword>
<feature type="signal peptide" evidence="2">
    <location>
        <begin position="1"/>
        <end position="26"/>
    </location>
</feature>
<accession>A0A2T4Z9P9</accession>
<dbReference type="OrthoDB" id="1399160at2"/>
<dbReference type="AlphaFoldDB" id="A0A2T4Z9P9"/>
<proteinExistence type="predicted"/>